<sequence length="258" mass="30259">MLKATENYFLHDYPHKKVVASNKESRISFQAYNKTQKFPVIRYKTMEIPCVNFIPSGKVLGNLSSYYVKGMMPRHWGDEFGLIRTPEIKTFDTLMKELTPALVSEVDFGNHMNINEALRWPTRYPTTISIRMHSIEKPNPLFLKNVEATLMLQSTNGSLDFDKMFMRFHRKIIHRASVLGLNPEWFSGRDLLKECAVIQCVMLLNAYHFDELWFGQETQTIKILKKWEKIIEQHCPEFLGNRKWTPVPAPEVVMFRNI</sequence>
<dbReference type="Proteomes" id="UP000680419">
    <property type="component" value="Genome"/>
</dbReference>
<organism evidence="1 2">
    <name type="scientific">Bogoria virus</name>
    <dbReference type="NCBI Taxonomy" id="2767007"/>
    <lineage>
        <taxon>Viruses</taxon>
        <taxon>Riboviria</taxon>
        <taxon>Orthornavirae</taxon>
        <taxon>Negarnaviricota</taxon>
        <taxon>Polyploviricotina</taxon>
        <taxon>Bunyaviricetes</taxon>
        <taxon>Hareavirales</taxon>
        <taxon>Phenuiviridae</taxon>
        <taxon>Phlebovirus</taxon>
        <taxon>Phlebovirus bogoriaense</taxon>
    </lineage>
</organism>
<evidence type="ECO:0000313" key="1">
    <source>
        <dbReference type="EMBL" id="QNJ99607.1"/>
    </source>
</evidence>
<dbReference type="GeneID" id="80550440"/>
<gene>
    <name evidence="1" type="primary">NSs</name>
</gene>
<proteinExistence type="predicted"/>
<name>A0A7G8PYK1_9VIRU</name>
<dbReference type="RefSeq" id="YP_010840034.1">
    <property type="nucleotide sequence ID" value="NC_078351.1"/>
</dbReference>
<dbReference type="EMBL" id="MT270830">
    <property type="protein sequence ID" value="QNJ99607.1"/>
    <property type="molecule type" value="Genomic_RNA"/>
</dbReference>
<dbReference type="InterPro" id="IPR039434">
    <property type="entry name" value="NSs-like"/>
</dbReference>
<dbReference type="KEGG" id="vg:80550440"/>
<dbReference type="Pfam" id="PF11073">
    <property type="entry name" value="NSs"/>
    <property type="match status" value="1"/>
</dbReference>
<accession>A0A7G8PYK1</accession>
<protein>
    <submittedName>
        <fullName evidence="1">Nonstructural protein</fullName>
    </submittedName>
</protein>
<reference evidence="1" key="1">
    <citation type="journal article" date="2020" name="MSphere">
        <title>Insights into the evolutionary origin of Mediterranean sandfly fever viruses.</title>
        <authorList>
            <person name="Marklewitz M."/>
            <person name="Tchouassi D.P."/>
            <person name="Hieke C."/>
            <person name="Heyde V."/>
            <person name="Torto B."/>
            <person name="Sang R."/>
            <person name="Junglen S."/>
        </authorList>
    </citation>
    <scope>NUCLEOTIDE SEQUENCE</scope>
    <source>
        <strain evidence="1">SP105-KE-2016</strain>
    </source>
</reference>
<keyword evidence="2" id="KW-1185">Reference proteome</keyword>
<evidence type="ECO:0000313" key="2">
    <source>
        <dbReference type="Proteomes" id="UP000680419"/>
    </source>
</evidence>